<name>A0ABX3RGQ5_9MYCO</name>
<dbReference type="Proteomes" id="UP000192319">
    <property type="component" value="Unassembled WGS sequence"/>
</dbReference>
<dbReference type="InterPro" id="IPR038332">
    <property type="entry name" value="PPE_sf"/>
</dbReference>
<evidence type="ECO:0000256" key="1">
    <source>
        <dbReference type="ARBA" id="ARBA00010652"/>
    </source>
</evidence>
<comment type="caution">
    <text evidence="3">The sequence shown here is derived from an EMBL/GenBank/DDBJ whole genome shotgun (WGS) entry which is preliminary data.</text>
</comment>
<reference evidence="3 4" key="1">
    <citation type="submission" date="2017-02" db="EMBL/GenBank/DDBJ databases">
        <title>The new phylogeny of genus Mycobacterium.</title>
        <authorList>
            <person name="Tortoli E."/>
            <person name="Trovato A."/>
            <person name="Cirillo D.M."/>
        </authorList>
    </citation>
    <scope>NUCLEOTIDE SEQUENCE [LARGE SCALE GENOMIC DNA]</scope>
    <source>
        <strain evidence="3 4">DSM 45230</strain>
    </source>
</reference>
<evidence type="ECO:0000259" key="2">
    <source>
        <dbReference type="Pfam" id="PF00823"/>
    </source>
</evidence>
<gene>
    <name evidence="3" type="ORF">BST11_03520</name>
</gene>
<dbReference type="PANTHER" id="PTHR46766">
    <property type="entry name" value="GLUTAMINE-RICH PROTEIN 2"/>
    <property type="match status" value="1"/>
</dbReference>
<organism evidence="3 4">
    <name type="scientific">Mycobacterium alsense</name>
    <dbReference type="NCBI Taxonomy" id="324058"/>
    <lineage>
        <taxon>Bacteria</taxon>
        <taxon>Bacillati</taxon>
        <taxon>Actinomycetota</taxon>
        <taxon>Actinomycetes</taxon>
        <taxon>Mycobacteriales</taxon>
        <taxon>Mycobacteriaceae</taxon>
        <taxon>Mycobacterium</taxon>
    </lineage>
</organism>
<accession>A0ABX3RGQ5</accession>
<feature type="domain" description="PPE" evidence="2">
    <location>
        <begin position="4"/>
        <end position="167"/>
    </location>
</feature>
<keyword evidence="4" id="KW-1185">Reference proteome</keyword>
<dbReference type="Pfam" id="PF00823">
    <property type="entry name" value="PPE"/>
    <property type="match status" value="1"/>
</dbReference>
<protein>
    <recommendedName>
        <fullName evidence="2">PPE domain-containing protein</fullName>
    </recommendedName>
</protein>
<evidence type="ECO:0000313" key="4">
    <source>
        <dbReference type="Proteomes" id="UP000192319"/>
    </source>
</evidence>
<evidence type="ECO:0000313" key="3">
    <source>
        <dbReference type="EMBL" id="OQZ93064.1"/>
    </source>
</evidence>
<dbReference type="PANTHER" id="PTHR46766:SF1">
    <property type="entry name" value="GLUTAMINE-RICH PROTEIN 2"/>
    <property type="match status" value="1"/>
</dbReference>
<comment type="similarity">
    <text evidence="1">Belongs to the mycobacterial PPE family.</text>
</comment>
<sequence>MMSFLTSSPEINSAQLYSGAGPGPLLAAAAAWDGLAAELGSAASSFASVTSELAGQAWQGPASVAMAAAAAPYAQWLGLAATQASGAATQVKAVVSAYETARAAVVHPLAVAANRTEMVSLVVSNLFGFNAPAIAEKEAEYERMWATDVAAMVGYHGLGSAAAAQLTPWQQALQNLSGQAAAAAGPRPAATAIEYGLIAALIAGRISGGSPGPVGPQPGGPITAFATAVSTGVASVERSATAVAGEMATAVAPAVRAIVATPVGAAAAGTVYEVATALGASATTVAQSASAAGAALEHAVVGAGAAFGQAVERAVAQGSQGIVALTDVSGS</sequence>
<dbReference type="SUPFAM" id="SSF140459">
    <property type="entry name" value="PE/PPE dimer-like"/>
    <property type="match status" value="1"/>
</dbReference>
<dbReference type="Gene3D" id="1.20.1260.20">
    <property type="entry name" value="PPE superfamily"/>
    <property type="match status" value="1"/>
</dbReference>
<dbReference type="EMBL" id="MVHD01000003">
    <property type="protein sequence ID" value="OQZ93064.1"/>
    <property type="molecule type" value="Genomic_DNA"/>
</dbReference>
<dbReference type="InterPro" id="IPR000030">
    <property type="entry name" value="PPE_dom"/>
</dbReference>
<proteinExistence type="inferred from homology"/>